<dbReference type="Ensembl" id="ENSMMOT00000014340.1">
    <property type="protein sequence ID" value="ENSMMOP00000014111.1"/>
    <property type="gene ID" value="ENSMMOG00000010777.1"/>
</dbReference>
<keyword evidence="5" id="KW-0176">Collagen</keyword>
<dbReference type="Pfam" id="PF00386">
    <property type="entry name" value="C1q"/>
    <property type="match status" value="1"/>
</dbReference>
<dbReference type="PANTHER" id="PTHR15427">
    <property type="entry name" value="EMILIN ELASTIN MICROFIBRIL INTERFACE-LOCATED PROTEIN ELASTIN MICROFIBRIL INTERFACER"/>
    <property type="match status" value="1"/>
</dbReference>
<dbReference type="InterPro" id="IPR008983">
    <property type="entry name" value="Tumour_necrosis_fac-like_dom"/>
</dbReference>
<evidence type="ECO:0000256" key="4">
    <source>
        <dbReference type="ARBA" id="ARBA00022729"/>
    </source>
</evidence>
<evidence type="ECO:0000256" key="6">
    <source>
        <dbReference type="SAM" id="MobiDB-lite"/>
    </source>
</evidence>
<keyword evidence="4" id="KW-0732">Signal</keyword>
<evidence type="ECO:0000256" key="3">
    <source>
        <dbReference type="ARBA" id="ARBA00022530"/>
    </source>
</evidence>
<evidence type="ECO:0000313" key="9">
    <source>
        <dbReference type="Proteomes" id="UP000261620"/>
    </source>
</evidence>
<feature type="region of interest" description="Disordered" evidence="6">
    <location>
        <begin position="22"/>
        <end position="107"/>
    </location>
</feature>
<dbReference type="PROSITE" id="PS50871">
    <property type="entry name" value="C1Q"/>
    <property type="match status" value="1"/>
</dbReference>
<evidence type="ECO:0000256" key="2">
    <source>
        <dbReference type="ARBA" id="ARBA00022525"/>
    </source>
</evidence>
<dbReference type="PRINTS" id="PR00007">
    <property type="entry name" value="COMPLEMNTC1Q"/>
</dbReference>
<keyword evidence="2" id="KW-0964">Secreted</keyword>
<evidence type="ECO:0000256" key="5">
    <source>
        <dbReference type="ARBA" id="ARBA00023119"/>
    </source>
</evidence>
<dbReference type="GO" id="GO:0005581">
    <property type="term" value="C:collagen trimer"/>
    <property type="evidence" value="ECO:0007669"/>
    <property type="project" value="UniProtKB-KW"/>
</dbReference>
<feature type="domain" description="C1q" evidence="7">
    <location>
        <begin position="99"/>
        <end position="237"/>
    </location>
</feature>
<dbReference type="InterPro" id="IPR050392">
    <property type="entry name" value="Collagen/C1q_domain"/>
</dbReference>
<name>A0A3Q3WB70_MOLML</name>
<comment type="subcellular location">
    <subcellularLocation>
        <location evidence="1">Secreted</location>
        <location evidence="1">Extracellular space</location>
        <location evidence="1">Extracellular matrix</location>
    </subcellularLocation>
</comment>
<sequence length="262" mass="27713">AKAMPSRLTMLLDNESLMCPIGTPGPTGAGGLPGIQGLMGSKGLKGDKGDQGKPGNPGLDGQKGDRGEQGGCKCTDGRGGNDGRPGDRGYKGDKGNTGAQGVQGLTRLKGNKGDMGLDVQNFPVPFPHILTNQLGHFIPLMGIYTAPVNGTYLFSFHIAVAGKVLKVGLFCNFYPLVRATEGDDQSTTSQTVILHLKRGDRVWLQVEDAITNITGMYTDRESTSKFSGYLLPFSSGPAHSLTESAVLQQSQNRMVEFGEPEV</sequence>
<reference evidence="8" key="1">
    <citation type="submission" date="2025-08" db="UniProtKB">
        <authorList>
            <consortium name="Ensembl"/>
        </authorList>
    </citation>
    <scope>IDENTIFICATION</scope>
</reference>
<evidence type="ECO:0000259" key="7">
    <source>
        <dbReference type="PROSITE" id="PS50871"/>
    </source>
</evidence>
<organism evidence="8 9">
    <name type="scientific">Mola mola</name>
    <name type="common">Ocean sunfish</name>
    <name type="synonym">Tetraodon mola</name>
    <dbReference type="NCBI Taxonomy" id="94237"/>
    <lineage>
        <taxon>Eukaryota</taxon>
        <taxon>Metazoa</taxon>
        <taxon>Chordata</taxon>
        <taxon>Craniata</taxon>
        <taxon>Vertebrata</taxon>
        <taxon>Euteleostomi</taxon>
        <taxon>Actinopterygii</taxon>
        <taxon>Neopterygii</taxon>
        <taxon>Teleostei</taxon>
        <taxon>Neoteleostei</taxon>
        <taxon>Acanthomorphata</taxon>
        <taxon>Eupercaria</taxon>
        <taxon>Tetraodontiformes</taxon>
        <taxon>Molidae</taxon>
        <taxon>Mola</taxon>
    </lineage>
</organism>
<dbReference type="InterPro" id="IPR008160">
    <property type="entry name" value="Collagen"/>
</dbReference>
<dbReference type="Gene3D" id="2.60.120.40">
    <property type="match status" value="1"/>
</dbReference>
<proteinExistence type="predicted"/>
<dbReference type="SMART" id="SM00110">
    <property type="entry name" value="C1Q"/>
    <property type="match status" value="1"/>
</dbReference>
<dbReference type="AlphaFoldDB" id="A0A3Q3WB70"/>
<reference evidence="8" key="2">
    <citation type="submission" date="2025-09" db="UniProtKB">
        <authorList>
            <consortium name="Ensembl"/>
        </authorList>
    </citation>
    <scope>IDENTIFICATION</scope>
</reference>
<dbReference type="PANTHER" id="PTHR15427:SF52">
    <property type="entry name" value="C1Q DOMAIN-CONTAINING PROTEIN"/>
    <property type="match status" value="1"/>
</dbReference>
<keyword evidence="9" id="KW-1185">Reference proteome</keyword>
<keyword evidence="3" id="KW-0272">Extracellular matrix</keyword>
<dbReference type="SUPFAM" id="SSF49842">
    <property type="entry name" value="TNF-like"/>
    <property type="match status" value="1"/>
</dbReference>
<feature type="compositionally biased region" description="Basic and acidic residues" evidence="6">
    <location>
        <begin position="75"/>
        <end position="94"/>
    </location>
</feature>
<feature type="compositionally biased region" description="Gly residues" evidence="6">
    <location>
        <begin position="25"/>
        <end position="34"/>
    </location>
</feature>
<dbReference type="Proteomes" id="UP000261620">
    <property type="component" value="Unplaced"/>
</dbReference>
<dbReference type="STRING" id="94237.ENSMMOP00000014111"/>
<evidence type="ECO:0000256" key="1">
    <source>
        <dbReference type="ARBA" id="ARBA00004498"/>
    </source>
</evidence>
<dbReference type="InterPro" id="IPR001073">
    <property type="entry name" value="C1q_dom"/>
</dbReference>
<evidence type="ECO:0000313" key="8">
    <source>
        <dbReference type="Ensembl" id="ENSMMOP00000014111.1"/>
    </source>
</evidence>
<dbReference type="Pfam" id="PF01391">
    <property type="entry name" value="Collagen"/>
    <property type="match status" value="1"/>
</dbReference>
<protein>
    <recommendedName>
        <fullName evidence="7">C1q domain-containing protein</fullName>
    </recommendedName>
</protein>
<accession>A0A3Q3WB70</accession>